<dbReference type="OrthoDB" id="8963865at2759"/>
<feature type="compositionally biased region" description="Basic and acidic residues" evidence="1">
    <location>
        <begin position="1"/>
        <end position="17"/>
    </location>
</feature>
<feature type="compositionally biased region" description="Basic residues" evidence="1">
    <location>
        <begin position="18"/>
        <end position="31"/>
    </location>
</feature>
<feature type="region of interest" description="Disordered" evidence="1">
    <location>
        <begin position="1"/>
        <end position="36"/>
    </location>
</feature>
<evidence type="ECO:0000313" key="2">
    <source>
        <dbReference type="EMBL" id="RVE69101.1"/>
    </source>
</evidence>
<dbReference type="AlphaFoldDB" id="A0A3S2P8C6"/>
<dbReference type="EMBL" id="CM012444">
    <property type="protein sequence ID" value="RVE69101.1"/>
    <property type="molecule type" value="Genomic_DNA"/>
</dbReference>
<proteinExistence type="predicted"/>
<name>A0A3S2P8C6_ORYJA</name>
<keyword evidence="3" id="KW-1185">Reference proteome</keyword>
<evidence type="ECO:0000313" key="3">
    <source>
        <dbReference type="Proteomes" id="UP000283210"/>
    </source>
</evidence>
<dbReference type="Proteomes" id="UP000283210">
    <property type="component" value="Chromosome 8"/>
</dbReference>
<reference evidence="2 3" key="2">
    <citation type="submission" date="2019-01" db="EMBL/GenBank/DDBJ databases">
        <title>A chromosome length genome reference of the Java medaka (oryzias javanicus).</title>
        <authorList>
            <person name="Herpin A."/>
            <person name="Takehana Y."/>
            <person name="Naruse K."/>
            <person name="Ansai S."/>
            <person name="Kawaguchi M."/>
        </authorList>
    </citation>
    <scope>NUCLEOTIDE SEQUENCE [LARGE SCALE GENOMIC DNA]</scope>
    <source>
        <strain evidence="2">RS831</strain>
        <tissue evidence="2">Whole body</tissue>
    </source>
</reference>
<gene>
    <name evidence="2" type="ORF">OJAV_G00074520</name>
</gene>
<feature type="region of interest" description="Disordered" evidence="1">
    <location>
        <begin position="65"/>
        <end position="85"/>
    </location>
</feature>
<organism evidence="2 3">
    <name type="scientific">Oryzias javanicus</name>
    <name type="common">Javanese ricefish</name>
    <name type="synonym">Aplocheilus javanicus</name>
    <dbReference type="NCBI Taxonomy" id="123683"/>
    <lineage>
        <taxon>Eukaryota</taxon>
        <taxon>Metazoa</taxon>
        <taxon>Chordata</taxon>
        <taxon>Craniata</taxon>
        <taxon>Vertebrata</taxon>
        <taxon>Euteleostomi</taxon>
        <taxon>Actinopterygii</taxon>
        <taxon>Neopterygii</taxon>
        <taxon>Teleostei</taxon>
        <taxon>Neoteleostei</taxon>
        <taxon>Acanthomorphata</taxon>
        <taxon>Ovalentaria</taxon>
        <taxon>Atherinomorphae</taxon>
        <taxon>Beloniformes</taxon>
        <taxon>Adrianichthyidae</taxon>
        <taxon>Oryziinae</taxon>
        <taxon>Oryzias</taxon>
    </lineage>
</organism>
<evidence type="ECO:0000256" key="1">
    <source>
        <dbReference type="SAM" id="MobiDB-lite"/>
    </source>
</evidence>
<feature type="compositionally biased region" description="Basic residues" evidence="1">
    <location>
        <begin position="68"/>
        <end position="85"/>
    </location>
</feature>
<sequence>MKTEAQEEAEKPTEARNVRKWSGKKQKRSGHRLLSAGAGVKIGGREFSRQRLKAYGLNPKRLYFRQLGRQRRKAQEKKLKQKHKE</sequence>
<reference evidence="2 3" key="1">
    <citation type="submission" date="2018-11" db="EMBL/GenBank/DDBJ databases">
        <authorList>
            <person name="Lopez-Roques C."/>
            <person name="Donnadieu C."/>
            <person name="Bouchez O."/>
            <person name="Klopp C."/>
            <person name="Cabau C."/>
            <person name="Zahm M."/>
        </authorList>
    </citation>
    <scope>NUCLEOTIDE SEQUENCE [LARGE SCALE GENOMIC DNA]</scope>
    <source>
        <strain evidence="2">RS831</strain>
        <tissue evidence="2">Whole body</tissue>
    </source>
</reference>
<accession>A0A3S2P8C6</accession>
<protein>
    <submittedName>
        <fullName evidence="2">Uncharacterized protein</fullName>
    </submittedName>
</protein>